<keyword evidence="5 6" id="KW-0472">Membrane</keyword>
<dbReference type="InterPro" id="IPR051790">
    <property type="entry name" value="Cytochrome_c-biogenesis_DsbD"/>
</dbReference>
<feature type="domain" description="Cytochrome C biogenesis protein transmembrane" evidence="7">
    <location>
        <begin position="11"/>
        <end position="204"/>
    </location>
</feature>
<protein>
    <recommendedName>
        <fullName evidence="7">Cytochrome C biogenesis protein transmembrane domain-containing protein</fullName>
    </recommendedName>
</protein>
<evidence type="ECO:0000256" key="2">
    <source>
        <dbReference type="ARBA" id="ARBA00006143"/>
    </source>
</evidence>
<comment type="similarity">
    <text evidence="2">Belongs to the DsbD family.</text>
</comment>
<sequence>MLAELSYPTAVFAGALSFLSPCVLPLVPPYLCYMAGVSADELRAGPQLGSARYTRLIVTSLVFVLGFSTVFVALGAGASTIGQVLRQNLDWLGIVAGVAIIIMGLNFLGVFRLSFLSREVRLTAPDKPRSVVGAYLMGLAFAFGWTPCIGPVLGAILGLAGAKGTVGEGALMLTFYSAGLGIPFILAATFSGAFFRWMNGFKAHLATVEKVMGGLLVVTGLLFLTGSMQTMSFWLLENFPVFQTIG</sequence>
<evidence type="ECO:0000313" key="8">
    <source>
        <dbReference type="EMBL" id="KKO04678.1"/>
    </source>
</evidence>
<gene>
    <name evidence="8" type="ORF">LCGC14_0085060</name>
</gene>
<feature type="transmembrane region" description="Helical" evidence="6">
    <location>
        <begin position="215"/>
        <end position="236"/>
    </location>
</feature>
<feature type="transmembrane region" description="Helical" evidence="6">
    <location>
        <begin position="56"/>
        <end position="79"/>
    </location>
</feature>
<evidence type="ECO:0000256" key="3">
    <source>
        <dbReference type="ARBA" id="ARBA00022692"/>
    </source>
</evidence>
<dbReference type="GO" id="GO:0016020">
    <property type="term" value="C:membrane"/>
    <property type="evidence" value="ECO:0007669"/>
    <property type="project" value="UniProtKB-SubCell"/>
</dbReference>
<accession>A0A0F9VXC2</accession>
<feature type="transmembrane region" description="Helical" evidence="6">
    <location>
        <begin position="132"/>
        <end position="161"/>
    </location>
</feature>
<evidence type="ECO:0000256" key="6">
    <source>
        <dbReference type="SAM" id="Phobius"/>
    </source>
</evidence>
<dbReference type="Pfam" id="PF02683">
    <property type="entry name" value="DsbD_TM"/>
    <property type="match status" value="1"/>
</dbReference>
<comment type="subcellular location">
    <subcellularLocation>
        <location evidence="1">Membrane</location>
        <topology evidence="1">Multi-pass membrane protein</topology>
    </subcellularLocation>
</comment>
<comment type="caution">
    <text evidence="8">The sequence shown here is derived from an EMBL/GenBank/DDBJ whole genome shotgun (WGS) entry which is preliminary data.</text>
</comment>
<dbReference type="PANTHER" id="PTHR31272:SF4">
    <property type="entry name" value="CYTOCHROME C-TYPE BIOGENESIS PROTEIN HI_1454-RELATED"/>
    <property type="match status" value="1"/>
</dbReference>
<dbReference type="GO" id="GO:0017004">
    <property type="term" value="P:cytochrome complex assembly"/>
    <property type="evidence" value="ECO:0007669"/>
    <property type="project" value="InterPro"/>
</dbReference>
<feature type="transmembrane region" description="Helical" evidence="6">
    <location>
        <begin position="12"/>
        <end position="35"/>
    </location>
</feature>
<evidence type="ECO:0000256" key="1">
    <source>
        <dbReference type="ARBA" id="ARBA00004141"/>
    </source>
</evidence>
<keyword evidence="3 6" id="KW-0812">Transmembrane</keyword>
<evidence type="ECO:0000256" key="4">
    <source>
        <dbReference type="ARBA" id="ARBA00022989"/>
    </source>
</evidence>
<dbReference type="InterPro" id="IPR003834">
    <property type="entry name" value="Cyt_c_assmbl_TM_dom"/>
</dbReference>
<reference evidence="8" key="1">
    <citation type="journal article" date="2015" name="Nature">
        <title>Complex archaea that bridge the gap between prokaryotes and eukaryotes.</title>
        <authorList>
            <person name="Spang A."/>
            <person name="Saw J.H."/>
            <person name="Jorgensen S.L."/>
            <person name="Zaremba-Niedzwiedzka K."/>
            <person name="Martijn J."/>
            <person name="Lind A.E."/>
            <person name="van Eijk R."/>
            <person name="Schleper C."/>
            <person name="Guy L."/>
            <person name="Ettema T.J."/>
        </authorList>
    </citation>
    <scope>NUCLEOTIDE SEQUENCE</scope>
</reference>
<dbReference type="PANTHER" id="PTHR31272">
    <property type="entry name" value="CYTOCHROME C-TYPE BIOGENESIS PROTEIN HI_1454-RELATED"/>
    <property type="match status" value="1"/>
</dbReference>
<evidence type="ECO:0000256" key="5">
    <source>
        <dbReference type="ARBA" id="ARBA00023136"/>
    </source>
</evidence>
<feature type="transmembrane region" description="Helical" evidence="6">
    <location>
        <begin position="91"/>
        <end position="111"/>
    </location>
</feature>
<evidence type="ECO:0000259" key="7">
    <source>
        <dbReference type="Pfam" id="PF02683"/>
    </source>
</evidence>
<name>A0A0F9VXC2_9ZZZZ</name>
<dbReference type="AlphaFoldDB" id="A0A0F9VXC2"/>
<keyword evidence="4 6" id="KW-1133">Transmembrane helix</keyword>
<dbReference type="EMBL" id="LAZR01000022">
    <property type="protein sequence ID" value="KKO04678.1"/>
    <property type="molecule type" value="Genomic_DNA"/>
</dbReference>
<proteinExistence type="inferred from homology"/>
<organism evidence="8">
    <name type="scientific">marine sediment metagenome</name>
    <dbReference type="NCBI Taxonomy" id="412755"/>
    <lineage>
        <taxon>unclassified sequences</taxon>
        <taxon>metagenomes</taxon>
        <taxon>ecological metagenomes</taxon>
    </lineage>
</organism>
<feature type="transmembrane region" description="Helical" evidence="6">
    <location>
        <begin position="173"/>
        <end position="195"/>
    </location>
</feature>